<organism evidence="1 2">
    <name type="scientific">Photobacterium profundum 3TCK</name>
    <dbReference type="NCBI Taxonomy" id="314280"/>
    <lineage>
        <taxon>Bacteria</taxon>
        <taxon>Pseudomonadati</taxon>
        <taxon>Pseudomonadota</taxon>
        <taxon>Gammaproteobacteria</taxon>
        <taxon>Vibrionales</taxon>
        <taxon>Vibrionaceae</taxon>
        <taxon>Photobacterium</taxon>
    </lineage>
</organism>
<proteinExistence type="predicted"/>
<evidence type="ECO:0000313" key="2">
    <source>
        <dbReference type="Proteomes" id="UP000003789"/>
    </source>
</evidence>
<accession>Q1ZAA8</accession>
<dbReference type="EMBL" id="AAPH01000001">
    <property type="protein sequence ID" value="EAS45584.1"/>
    <property type="molecule type" value="Genomic_DNA"/>
</dbReference>
<comment type="caution">
    <text evidence="1">The sequence shown here is derived from an EMBL/GenBank/DDBJ whole genome shotgun (WGS) entry which is preliminary data.</text>
</comment>
<protein>
    <submittedName>
        <fullName evidence="1">Uncharacterized protein</fullName>
    </submittedName>
</protein>
<dbReference type="HOGENOM" id="CLU_2181437_0_0_6"/>
<name>Q1ZAA8_9GAMM</name>
<dbReference type="AlphaFoldDB" id="Q1ZAA8"/>
<sequence>MDAFNALFNNVKNITRGSMRPLITHEPSIVATAHFYYPSKIARNKEPHSWVIDRRTLIAKKYNVHGINKEYSLKVSPNRYVYEEDLIRYFEISKKSNQFFSNKNKIYFS</sequence>
<reference evidence="1 2" key="1">
    <citation type="submission" date="2006-03" db="EMBL/GenBank/DDBJ databases">
        <authorList>
            <person name="Bartlett D.H."/>
            <person name="Valle G."/>
            <person name="Lauro F.M."/>
            <person name="Vezzi A."/>
            <person name="Simonato F."/>
            <person name="Eloe E."/>
            <person name="Vitulo N."/>
            <person name="Stratton T.K."/>
            <person name="D'angelo M."/>
            <person name="Ferriera S."/>
            <person name="Johnson J."/>
            <person name="Kravitz S."/>
            <person name="Beeson K."/>
            <person name="Sutton G."/>
            <person name="Rogers Y."/>
            <person name="Friedman R."/>
            <person name="Frazier M."/>
            <person name="Venter J.C."/>
        </authorList>
    </citation>
    <scope>NUCLEOTIDE SEQUENCE [LARGE SCALE GENOMIC DNA]</scope>
    <source>
        <strain evidence="1 2">3TCK</strain>
    </source>
</reference>
<gene>
    <name evidence="1" type="ORF">P3TCK_04386</name>
</gene>
<evidence type="ECO:0000313" key="1">
    <source>
        <dbReference type="EMBL" id="EAS45584.1"/>
    </source>
</evidence>
<dbReference type="Proteomes" id="UP000003789">
    <property type="component" value="Unassembled WGS sequence"/>
</dbReference>